<dbReference type="InterPro" id="IPR036390">
    <property type="entry name" value="WH_DNA-bd_sf"/>
</dbReference>
<sequence length="243" mass="25657">MTDEADRRWTVGESTGAARRASVDPTDHDSTTRDRVLQLIIAEGPVTAAALAATLGLSAAGIRRHIGCLEDADLVSVHVGRPTGARGRPARAYVATDRAHSAISGGYPDLAAQALRFLADTAGTAAVEDFANRRLEDLERRYTPKVTAPDVPGRVQQLADALSEDGFAASVRPVGGALTVQLCQGHCPVQHVAAEFPQLCDAESRVFSRLLGSHTQRLVTLANGGHVCTTNVPVTRPDPRSPS</sequence>
<name>A0A934M758_9MICO</name>
<feature type="compositionally biased region" description="Basic and acidic residues" evidence="1">
    <location>
        <begin position="1"/>
        <end position="10"/>
    </location>
</feature>
<dbReference type="AlphaFoldDB" id="A0A934M758"/>
<dbReference type="RefSeq" id="WP_198733573.1">
    <property type="nucleotide sequence ID" value="NZ_JAEINH010000005.1"/>
</dbReference>
<dbReference type="Pfam" id="PF12840">
    <property type="entry name" value="HTH_20"/>
    <property type="match status" value="1"/>
</dbReference>
<proteinExistence type="predicted"/>
<accession>A0A934M758</accession>
<reference evidence="2" key="1">
    <citation type="submission" date="2020-12" db="EMBL/GenBank/DDBJ databases">
        <title>Sanguibacter suaedae sp. nov., isolated from Suaeda aralocaspica.</title>
        <authorList>
            <person name="Ma Q."/>
        </authorList>
    </citation>
    <scope>NUCLEOTIDE SEQUENCE</scope>
    <source>
        <strain evidence="2">YZGR15</strain>
    </source>
</reference>
<feature type="region of interest" description="Disordered" evidence="1">
    <location>
        <begin position="1"/>
        <end position="32"/>
    </location>
</feature>
<evidence type="ECO:0000256" key="1">
    <source>
        <dbReference type="SAM" id="MobiDB-lite"/>
    </source>
</evidence>
<organism evidence="2 3">
    <name type="scientific">Sanguibacter suaedae</name>
    <dbReference type="NCBI Taxonomy" id="2795737"/>
    <lineage>
        <taxon>Bacteria</taxon>
        <taxon>Bacillati</taxon>
        <taxon>Actinomycetota</taxon>
        <taxon>Actinomycetes</taxon>
        <taxon>Micrococcales</taxon>
        <taxon>Sanguibacteraceae</taxon>
        <taxon>Sanguibacter</taxon>
    </lineage>
</organism>
<dbReference type="EMBL" id="JAEINH010000005">
    <property type="protein sequence ID" value="MBI9115017.1"/>
    <property type="molecule type" value="Genomic_DNA"/>
</dbReference>
<keyword evidence="3" id="KW-1185">Reference proteome</keyword>
<dbReference type="SUPFAM" id="SSF46785">
    <property type="entry name" value="Winged helix' DNA-binding domain"/>
    <property type="match status" value="1"/>
</dbReference>
<dbReference type="InterPro" id="IPR036388">
    <property type="entry name" value="WH-like_DNA-bd_sf"/>
</dbReference>
<comment type="caution">
    <text evidence="2">The sequence shown here is derived from an EMBL/GenBank/DDBJ whole genome shotgun (WGS) entry which is preliminary data.</text>
</comment>
<protein>
    <submittedName>
        <fullName evidence="2">Helix-turn-helix domain-containing protein</fullName>
    </submittedName>
</protein>
<evidence type="ECO:0000313" key="3">
    <source>
        <dbReference type="Proteomes" id="UP000602087"/>
    </source>
</evidence>
<dbReference type="Gene3D" id="1.10.10.10">
    <property type="entry name" value="Winged helix-like DNA-binding domain superfamily/Winged helix DNA-binding domain"/>
    <property type="match status" value="1"/>
</dbReference>
<gene>
    <name evidence="2" type="ORF">JAV76_08330</name>
</gene>
<feature type="compositionally biased region" description="Basic and acidic residues" evidence="1">
    <location>
        <begin position="21"/>
        <end position="32"/>
    </location>
</feature>
<evidence type="ECO:0000313" key="2">
    <source>
        <dbReference type="EMBL" id="MBI9115017.1"/>
    </source>
</evidence>
<dbReference type="Proteomes" id="UP000602087">
    <property type="component" value="Unassembled WGS sequence"/>
</dbReference>